<evidence type="ECO:0000313" key="2">
    <source>
        <dbReference type="Proteomes" id="UP000198672"/>
    </source>
</evidence>
<proteinExistence type="predicted"/>
<accession>A0A1H3J0Q1</accession>
<protein>
    <submittedName>
        <fullName evidence="1">Uncharacterized protein</fullName>
    </submittedName>
</protein>
<dbReference type="Proteomes" id="UP000198672">
    <property type="component" value="Unassembled WGS sequence"/>
</dbReference>
<dbReference type="EMBL" id="FNOW01000050">
    <property type="protein sequence ID" value="SDY33129.1"/>
    <property type="molecule type" value="Genomic_DNA"/>
</dbReference>
<keyword evidence="2" id="KW-1185">Reference proteome</keyword>
<dbReference type="RefSeq" id="WP_091335043.1">
    <property type="nucleotide sequence ID" value="NZ_FNOW01000050.1"/>
</dbReference>
<gene>
    <name evidence="1" type="ORF">SAMN05421644_15012</name>
</gene>
<name>A0A1H3J0Q1_ALLWA</name>
<dbReference type="STRING" id="61595.SAMN05421644_15012"/>
<evidence type="ECO:0000313" key="1">
    <source>
        <dbReference type="EMBL" id="SDY33129.1"/>
    </source>
</evidence>
<organism evidence="1 2">
    <name type="scientific">Allochromatium warmingii</name>
    <name type="common">Chromatium warmingii</name>
    <dbReference type="NCBI Taxonomy" id="61595"/>
    <lineage>
        <taxon>Bacteria</taxon>
        <taxon>Pseudomonadati</taxon>
        <taxon>Pseudomonadota</taxon>
        <taxon>Gammaproteobacteria</taxon>
        <taxon>Chromatiales</taxon>
        <taxon>Chromatiaceae</taxon>
        <taxon>Allochromatium</taxon>
    </lineage>
</organism>
<reference evidence="2" key="1">
    <citation type="submission" date="2016-10" db="EMBL/GenBank/DDBJ databases">
        <authorList>
            <person name="Varghese N."/>
            <person name="Submissions S."/>
        </authorList>
    </citation>
    <scope>NUCLEOTIDE SEQUENCE [LARGE SCALE GENOMIC DNA]</scope>
    <source>
        <strain evidence="2">DSM 173</strain>
    </source>
</reference>
<dbReference type="AlphaFoldDB" id="A0A1H3J0Q1"/>
<sequence length="147" mass="16322">MSTIPNAYCEIIDPLIQIARGFVEAGESLASVAFVGNLSSGQNLAVPIDTSTPETKNRSAALIRQIADEYEADFVFTMMEAWTLPPRLAPRFQDIIDRYGSIGASPHRVDSVAFTLETHHGIWLAQRELKPKGHSKRRKTFELSYSA</sequence>
<dbReference type="OrthoDB" id="5783290at2"/>